<sequence>MAKRDTDIRWVCEGTTRMEKRERYTIGGMRSSFGFVWVRPPYPKSAPAVEANDVTTSLTRTGLVRNAFKSFWD</sequence>
<dbReference type="AlphaFoldDB" id="A0A4S8K3W9"/>
<dbReference type="Proteomes" id="UP000317650">
    <property type="component" value="Chromosome 8"/>
</dbReference>
<keyword evidence="2" id="KW-1185">Reference proteome</keyword>
<protein>
    <submittedName>
        <fullName evidence="1">Uncharacterized protein</fullName>
    </submittedName>
</protein>
<organism evidence="1 2">
    <name type="scientific">Musa balbisiana</name>
    <name type="common">Banana</name>
    <dbReference type="NCBI Taxonomy" id="52838"/>
    <lineage>
        <taxon>Eukaryota</taxon>
        <taxon>Viridiplantae</taxon>
        <taxon>Streptophyta</taxon>
        <taxon>Embryophyta</taxon>
        <taxon>Tracheophyta</taxon>
        <taxon>Spermatophyta</taxon>
        <taxon>Magnoliopsida</taxon>
        <taxon>Liliopsida</taxon>
        <taxon>Zingiberales</taxon>
        <taxon>Musaceae</taxon>
        <taxon>Musa</taxon>
    </lineage>
</organism>
<comment type="caution">
    <text evidence="1">The sequence shown here is derived from an EMBL/GenBank/DDBJ whole genome shotgun (WGS) entry which is preliminary data.</text>
</comment>
<name>A0A4S8K3W9_MUSBA</name>
<reference evidence="1 2" key="1">
    <citation type="journal article" date="2019" name="Nat. Plants">
        <title>Genome sequencing of Musa balbisiana reveals subgenome evolution and function divergence in polyploid bananas.</title>
        <authorList>
            <person name="Yao X."/>
        </authorList>
    </citation>
    <scope>NUCLEOTIDE SEQUENCE [LARGE SCALE GENOMIC DNA]</scope>
    <source>
        <strain evidence="2">cv. DH-PKW</strain>
        <tissue evidence="1">Leaves</tissue>
    </source>
</reference>
<gene>
    <name evidence="1" type="ORF">C4D60_Mb08t14990</name>
</gene>
<proteinExistence type="predicted"/>
<evidence type="ECO:0000313" key="1">
    <source>
        <dbReference type="EMBL" id="THU69493.1"/>
    </source>
</evidence>
<accession>A0A4S8K3W9</accession>
<evidence type="ECO:0000313" key="2">
    <source>
        <dbReference type="Proteomes" id="UP000317650"/>
    </source>
</evidence>
<dbReference type="EMBL" id="PYDT01000002">
    <property type="protein sequence ID" value="THU69493.1"/>
    <property type="molecule type" value="Genomic_DNA"/>
</dbReference>